<keyword evidence="5 11" id="KW-0732">Signal</keyword>
<dbReference type="PANTHER" id="PTHR47466">
    <property type="match status" value="1"/>
</dbReference>
<feature type="domain" description="Peptidase M43 pregnancy-associated plasma-A" evidence="12">
    <location>
        <begin position="139"/>
        <end position="277"/>
    </location>
</feature>
<sequence length="285" mass="30919">MLVHSFTILVLAVTHALAAVAGRPFGCGTPPPGGQNLEMSRVLVAQESANREDPTNKTIFGPKITVSIYFHVVASSKKLVDGWLTDAMISKQYSVLRADFAPLNIAFRNVKVTRTVNALWARDGDEVGMKTALRQGTYKDLNIYILPRLVGDSLGYATFPVITALKGSAPFNRDGVSINSQTVPGGSIQRFNLGRTLTHEVGHWFGLYHTFEGGCGETGDMVADTPSQASPSSGCPKGRDSCPNLPGKDPINNYMDYSDDACYTGFTVGQRVRMAGFWHNWRGKA</sequence>
<dbReference type="InterPro" id="IPR008754">
    <property type="entry name" value="Peptidase_M43"/>
</dbReference>
<keyword evidence="9" id="KW-1015">Disulfide bond</keyword>
<dbReference type="GO" id="GO:0006508">
    <property type="term" value="P:proteolysis"/>
    <property type="evidence" value="ECO:0007669"/>
    <property type="project" value="UniProtKB-KW"/>
</dbReference>
<accession>A0A8K0TAJ9</accession>
<evidence type="ECO:0000256" key="2">
    <source>
        <dbReference type="ARBA" id="ARBA00008721"/>
    </source>
</evidence>
<evidence type="ECO:0000259" key="12">
    <source>
        <dbReference type="Pfam" id="PF05572"/>
    </source>
</evidence>
<feature type="chain" id="PRO_5035463573" evidence="11">
    <location>
        <begin position="19"/>
        <end position="285"/>
    </location>
</feature>
<evidence type="ECO:0000256" key="6">
    <source>
        <dbReference type="ARBA" id="ARBA00022801"/>
    </source>
</evidence>
<evidence type="ECO:0000256" key="5">
    <source>
        <dbReference type="ARBA" id="ARBA00022729"/>
    </source>
</evidence>
<dbReference type="CDD" id="cd04275">
    <property type="entry name" value="ZnMc_pappalysin_like"/>
    <property type="match status" value="1"/>
</dbReference>
<keyword evidence="14" id="KW-1185">Reference proteome</keyword>
<dbReference type="GO" id="GO:0046872">
    <property type="term" value="F:metal ion binding"/>
    <property type="evidence" value="ECO:0007669"/>
    <property type="project" value="UniProtKB-KW"/>
</dbReference>
<evidence type="ECO:0000256" key="11">
    <source>
        <dbReference type="SAM" id="SignalP"/>
    </source>
</evidence>
<comment type="similarity">
    <text evidence="2">Belongs to the peptidase M43B family.</text>
</comment>
<evidence type="ECO:0000256" key="4">
    <source>
        <dbReference type="ARBA" id="ARBA00022723"/>
    </source>
</evidence>
<evidence type="ECO:0000313" key="13">
    <source>
        <dbReference type="EMBL" id="KAH7347637.1"/>
    </source>
</evidence>
<keyword evidence="8 13" id="KW-0482">Metalloprotease</keyword>
<evidence type="ECO:0000256" key="9">
    <source>
        <dbReference type="ARBA" id="ARBA00023157"/>
    </source>
</evidence>
<protein>
    <submittedName>
        <fullName evidence="13">Extracellular metalloprotease</fullName>
    </submittedName>
</protein>
<dbReference type="InterPro" id="IPR024079">
    <property type="entry name" value="MetalloPept_cat_dom_sf"/>
</dbReference>
<evidence type="ECO:0000256" key="10">
    <source>
        <dbReference type="SAM" id="MobiDB-lite"/>
    </source>
</evidence>
<keyword evidence="6" id="KW-0378">Hydrolase</keyword>
<evidence type="ECO:0000256" key="3">
    <source>
        <dbReference type="ARBA" id="ARBA00022670"/>
    </source>
</evidence>
<dbReference type="EMBL" id="JAGPXD010000007">
    <property type="protein sequence ID" value="KAH7347637.1"/>
    <property type="molecule type" value="Genomic_DNA"/>
</dbReference>
<dbReference type="OrthoDB" id="536211at2759"/>
<dbReference type="PANTHER" id="PTHR47466:SF1">
    <property type="entry name" value="METALLOPROTEASE MEP1 (AFU_ORTHOLOGUE AFUA_1G07730)-RELATED"/>
    <property type="match status" value="1"/>
</dbReference>
<organism evidence="13 14">
    <name type="scientific">Plectosphaerella cucumerina</name>
    <dbReference type="NCBI Taxonomy" id="40658"/>
    <lineage>
        <taxon>Eukaryota</taxon>
        <taxon>Fungi</taxon>
        <taxon>Dikarya</taxon>
        <taxon>Ascomycota</taxon>
        <taxon>Pezizomycotina</taxon>
        <taxon>Sordariomycetes</taxon>
        <taxon>Hypocreomycetidae</taxon>
        <taxon>Glomerellales</taxon>
        <taxon>Plectosphaerellaceae</taxon>
        <taxon>Plectosphaerella</taxon>
    </lineage>
</organism>
<proteinExistence type="inferred from homology"/>
<evidence type="ECO:0000256" key="1">
    <source>
        <dbReference type="ARBA" id="ARBA00003174"/>
    </source>
</evidence>
<dbReference type="AlphaFoldDB" id="A0A8K0TAJ9"/>
<evidence type="ECO:0000256" key="7">
    <source>
        <dbReference type="ARBA" id="ARBA00022833"/>
    </source>
</evidence>
<comment type="caution">
    <text evidence="13">The sequence shown here is derived from an EMBL/GenBank/DDBJ whole genome shotgun (WGS) entry which is preliminary data.</text>
</comment>
<name>A0A8K0TAJ9_9PEZI</name>
<dbReference type="Proteomes" id="UP000813385">
    <property type="component" value="Unassembled WGS sequence"/>
</dbReference>
<feature type="region of interest" description="Disordered" evidence="10">
    <location>
        <begin position="222"/>
        <end position="243"/>
    </location>
</feature>
<dbReference type="Gene3D" id="3.40.390.10">
    <property type="entry name" value="Collagenase (Catalytic Domain)"/>
    <property type="match status" value="1"/>
</dbReference>
<keyword evidence="7" id="KW-0862">Zinc</keyword>
<comment type="function">
    <text evidence="1">Secreted metalloproteinase that allows assimilation of proteinaceous substrates.</text>
</comment>
<feature type="signal peptide" evidence="11">
    <location>
        <begin position="1"/>
        <end position="18"/>
    </location>
</feature>
<dbReference type="GO" id="GO:0008237">
    <property type="term" value="F:metallopeptidase activity"/>
    <property type="evidence" value="ECO:0007669"/>
    <property type="project" value="UniProtKB-KW"/>
</dbReference>
<evidence type="ECO:0000256" key="8">
    <source>
        <dbReference type="ARBA" id="ARBA00023049"/>
    </source>
</evidence>
<reference evidence="13" key="1">
    <citation type="journal article" date="2021" name="Nat. Commun.">
        <title>Genetic determinants of endophytism in the Arabidopsis root mycobiome.</title>
        <authorList>
            <person name="Mesny F."/>
            <person name="Miyauchi S."/>
            <person name="Thiergart T."/>
            <person name="Pickel B."/>
            <person name="Atanasova L."/>
            <person name="Karlsson M."/>
            <person name="Huettel B."/>
            <person name="Barry K.W."/>
            <person name="Haridas S."/>
            <person name="Chen C."/>
            <person name="Bauer D."/>
            <person name="Andreopoulos W."/>
            <person name="Pangilinan J."/>
            <person name="LaButti K."/>
            <person name="Riley R."/>
            <person name="Lipzen A."/>
            <person name="Clum A."/>
            <person name="Drula E."/>
            <person name="Henrissat B."/>
            <person name="Kohler A."/>
            <person name="Grigoriev I.V."/>
            <person name="Martin F.M."/>
            <person name="Hacquard S."/>
        </authorList>
    </citation>
    <scope>NUCLEOTIDE SEQUENCE</scope>
    <source>
        <strain evidence="13">MPI-CAGE-AT-0016</strain>
    </source>
</reference>
<gene>
    <name evidence="13" type="ORF">B0T11DRAFT_143279</name>
</gene>
<keyword evidence="3" id="KW-0645">Protease</keyword>
<dbReference type="SUPFAM" id="SSF55486">
    <property type="entry name" value="Metalloproteases ('zincins'), catalytic domain"/>
    <property type="match status" value="1"/>
</dbReference>
<dbReference type="Pfam" id="PF05572">
    <property type="entry name" value="Peptidase_M43"/>
    <property type="match status" value="1"/>
</dbReference>
<keyword evidence="4" id="KW-0479">Metal-binding</keyword>
<evidence type="ECO:0000313" key="14">
    <source>
        <dbReference type="Proteomes" id="UP000813385"/>
    </source>
</evidence>